<reference evidence="2" key="1">
    <citation type="journal article" date="2023" name="Front. Plant Sci.">
        <title>Chromosomal-level genome assembly of Melastoma candidum provides insights into trichome evolution.</title>
        <authorList>
            <person name="Zhong Y."/>
            <person name="Wu W."/>
            <person name="Sun C."/>
            <person name="Zou P."/>
            <person name="Liu Y."/>
            <person name="Dai S."/>
            <person name="Zhou R."/>
        </authorList>
    </citation>
    <scope>NUCLEOTIDE SEQUENCE [LARGE SCALE GENOMIC DNA]</scope>
</reference>
<comment type="caution">
    <text evidence="1">The sequence shown here is derived from an EMBL/GenBank/DDBJ whole genome shotgun (WGS) entry which is preliminary data.</text>
</comment>
<name>A0ACB9SF23_9MYRT</name>
<accession>A0ACB9SF23</accession>
<proteinExistence type="predicted"/>
<keyword evidence="2" id="KW-1185">Reference proteome</keyword>
<dbReference type="Proteomes" id="UP001057402">
    <property type="component" value="Chromosome 1"/>
</dbReference>
<organism evidence="1 2">
    <name type="scientific">Melastoma candidum</name>
    <dbReference type="NCBI Taxonomy" id="119954"/>
    <lineage>
        <taxon>Eukaryota</taxon>
        <taxon>Viridiplantae</taxon>
        <taxon>Streptophyta</taxon>
        <taxon>Embryophyta</taxon>
        <taxon>Tracheophyta</taxon>
        <taxon>Spermatophyta</taxon>
        <taxon>Magnoliopsida</taxon>
        <taxon>eudicotyledons</taxon>
        <taxon>Gunneridae</taxon>
        <taxon>Pentapetalae</taxon>
        <taxon>rosids</taxon>
        <taxon>malvids</taxon>
        <taxon>Myrtales</taxon>
        <taxon>Melastomataceae</taxon>
        <taxon>Melastomatoideae</taxon>
        <taxon>Melastomateae</taxon>
        <taxon>Melastoma</taxon>
    </lineage>
</organism>
<evidence type="ECO:0000313" key="1">
    <source>
        <dbReference type="EMBL" id="KAI4390015.1"/>
    </source>
</evidence>
<evidence type="ECO:0000313" key="2">
    <source>
        <dbReference type="Proteomes" id="UP001057402"/>
    </source>
</evidence>
<dbReference type="EMBL" id="CM042880">
    <property type="protein sequence ID" value="KAI4390015.1"/>
    <property type="molecule type" value="Genomic_DNA"/>
</dbReference>
<gene>
    <name evidence="1" type="ORF">MLD38_002174</name>
</gene>
<protein>
    <submittedName>
        <fullName evidence="1">Uncharacterized protein</fullName>
    </submittedName>
</protein>
<sequence length="590" mass="66725">MHHVRHSPDHPLLGSPRASPDNVPSRRLYATFTLLTVTILTFFFIHLGLYSAYVFSSSVANISISRYHISTDPVTTPSEAPSAVGRIVQEGRGATEGSVIDTTSLLLPAWEIQVVVREEGWQVDGGQLYCVFPNNVTSVAIASGVLLSMGWRTFKCGMPERARRRLPFRQPVLMKSPEKGYPATKGPPPELWRWNFLAYEAVSTDSDVVVFAKGVNRIGMQRSPSELTCVFGNDPSTAARTAVTSSAMEMFRCGHPDPTEISDLADEAGRVMISLEIARQKEAIPSLAYYSPWHRPSTEDGDPNIDNLRVQLCACTMLYNAAKFLKEWVVYNAKIGVDRFILYDNNSNDNLTAVIEELHGSGYDIRVVPWVWQKTQESGFSHAAITLRDKCAWMMYMDVDEFVYSPAWNESLNPSPLMLKSLLPEDIPGQPKYGQVSINCLEFGPSDQHVHPPEGVTQGYTCRRKEDQRHKSIVMLDAIAPSLVNAVHHFTLQQEYKTKVINLEKAAVNHYKYQAWPEFRTKFRGRVSAYVVDWMLPVNLESKDRVPGLRNKPIEPPGWAQKFCEVRDSRLKEMTARWFGDEVRRWPQRL</sequence>